<dbReference type="SMART" id="SM00320">
    <property type="entry name" value="WD40"/>
    <property type="match status" value="3"/>
</dbReference>
<feature type="compositionally biased region" description="Polar residues" evidence="4">
    <location>
        <begin position="396"/>
        <end position="415"/>
    </location>
</feature>
<feature type="compositionally biased region" description="Basic and acidic residues" evidence="4">
    <location>
        <begin position="186"/>
        <end position="202"/>
    </location>
</feature>
<sequence length="1228" mass="133454">MGNDFFQLGYPSSTDRKRRFRTVYVRVQGRIIEMQTGQYLRGPAALTATETRDFGASSQHEPPSEPARTPPATTPPPQSYSADRPDLSNSSKNAARSNDTGFIHAGDRIVEASETGSESSGSGREDDVRGRPGSPYGNAPSEARLHSAPPQHSGEHASTTAAGGKSAFTRARRAFRAAVIKQSHKLGQDLRRRQKKHEENSARKALQPVQVPSRDTIRSTASIASYASSNAGNTARVDQGARRRHQSEREKKRIQEILQPAQVPSGDPLRSTVSLASYASSTDQAVTRCLRCGVQLWPPPQITPDQPVTEAQYGWQYATYEGMGTLPQITPSSAYTTTPDHRQPPQTRALRVQAQNLSLKTESTYVPEKRRSDAASPATRSPESSDDSPPMSPQSVTSSLAASHATPMTSPSRSPTKGRPSTCRFGAFVNSLVQLDGPDDDDANELSLLADRQCSPDDESEDEVIFFEVDGSTEASDDVFFDSASRVHGHTSSVCDNNMGETAPQHRKVTSSQIGTDDFTPLVAPSFGKGAAAFPFPRHPGRDVSTSMRRQSRYPSVLLGHCERNATPRQKRLMTGGTQTPDRFIPSRAGTPTKQSLLLTKQRAKPWRATVEPDPFGPVPARSLRMAEQYATIRSPAPPPHPVGTATRVTDASAPPVRAPSLGTVWTVGGALVTEGVASITNGRGGRITSGTNAPHYTADFIRKNAMTEDEVTHSKRLALAMDIDQNAKMMVQSSPTTPASHSGSEPSPNCKSRVWKDGIWQQAGVMTPTKSKAKKVKDVPVIPFRVLDAPALRDDYYCSLLSYSPTVHCLAVGLGPHVYLWSEKRSSGMPDSLTAPAGSSHVTSVSFSSQAGGSAILAIGRADGRITLWSPLDREPRFDSEQPSPISCLAFRPDTVRRPSLRNSNATVMTEELLVGDEVGYVYCYSVEWPAQDQRDLFDWHGSMTLLARIECHSQQVCGIAWSCDGQYFATGGNDNQLFLFESKKVLQPPASRRATTATAVRVRARNPDTVTGQDAVLAITPGHERHIFELNAAVKAMAFAPWQSTLLAAGGGSNDRCIHFFHTLSGSKLATIDCHAQVTSLVWSEKRKEIAGTFGFAQPEHPYRVAVFAWPSCNMVVRIPWWSEERALFGVAYPRSPGTSKRQDGARGGDTGRKTDAEGRPWYGKRSREEGCLVVATSDASIKFHEIWAEHSGNGGGRRVDSGVFGGSRILEEECTGDVERWGVIR</sequence>
<feature type="compositionally biased region" description="Polar residues" evidence="4">
    <location>
        <begin position="353"/>
        <end position="364"/>
    </location>
</feature>
<protein>
    <recommendedName>
        <fullName evidence="7">WD40 repeat-like protein</fullName>
    </recommendedName>
</protein>
<keyword evidence="1 3" id="KW-0853">WD repeat</keyword>
<feature type="region of interest" description="Disordered" evidence="4">
    <location>
        <begin position="52"/>
        <end position="166"/>
    </location>
</feature>
<dbReference type="Pfam" id="PF00400">
    <property type="entry name" value="WD40"/>
    <property type="match status" value="1"/>
</dbReference>
<evidence type="ECO:0000313" key="6">
    <source>
        <dbReference type="Proteomes" id="UP001271007"/>
    </source>
</evidence>
<evidence type="ECO:0008006" key="7">
    <source>
        <dbReference type="Google" id="ProtNLM"/>
    </source>
</evidence>
<feature type="compositionally biased region" description="Polar residues" evidence="4">
    <location>
        <begin position="732"/>
        <end position="751"/>
    </location>
</feature>
<feature type="region of interest" description="Disordered" evidence="4">
    <location>
        <begin position="182"/>
        <end position="215"/>
    </location>
</feature>
<feature type="region of interest" description="Disordered" evidence="4">
    <location>
        <begin position="633"/>
        <end position="655"/>
    </location>
</feature>
<dbReference type="GO" id="GO:1990757">
    <property type="term" value="F:ubiquitin ligase activator activity"/>
    <property type="evidence" value="ECO:0007669"/>
    <property type="project" value="TreeGrafter"/>
</dbReference>
<gene>
    <name evidence="5" type="ORF">LTR09_006706</name>
</gene>
<dbReference type="InterPro" id="IPR001680">
    <property type="entry name" value="WD40_rpt"/>
</dbReference>
<feature type="region of interest" description="Disordered" evidence="4">
    <location>
        <begin position="228"/>
        <end position="251"/>
    </location>
</feature>
<dbReference type="SUPFAM" id="SSF50978">
    <property type="entry name" value="WD40 repeat-like"/>
    <property type="match status" value="1"/>
</dbReference>
<dbReference type="Proteomes" id="UP001271007">
    <property type="component" value="Unassembled WGS sequence"/>
</dbReference>
<reference evidence="5" key="1">
    <citation type="submission" date="2023-04" db="EMBL/GenBank/DDBJ databases">
        <title>Black Yeasts Isolated from many extreme environments.</title>
        <authorList>
            <person name="Coleine C."/>
            <person name="Stajich J.E."/>
            <person name="Selbmann L."/>
        </authorList>
    </citation>
    <scope>NUCLEOTIDE SEQUENCE</scope>
    <source>
        <strain evidence="5">CCFEE 5312</strain>
    </source>
</reference>
<keyword evidence="2" id="KW-0677">Repeat</keyword>
<feature type="compositionally biased region" description="Basic and acidic residues" evidence="4">
    <location>
        <begin position="1143"/>
        <end position="1161"/>
    </location>
</feature>
<name>A0AAJ0DLD6_9PEZI</name>
<dbReference type="Gene3D" id="2.130.10.10">
    <property type="entry name" value="YVTN repeat-like/Quinoprotein amine dehydrogenase"/>
    <property type="match status" value="1"/>
</dbReference>
<accession>A0AAJ0DLD6</accession>
<dbReference type="PROSITE" id="PS50082">
    <property type="entry name" value="WD_REPEATS_2"/>
    <property type="match status" value="1"/>
</dbReference>
<feature type="region of interest" description="Disordered" evidence="4">
    <location>
        <begin position="732"/>
        <end position="752"/>
    </location>
</feature>
<organism evidence="5 6">
    <name type="scientific">Extremus antarcticus</name>
    <dbReference type="NCBI Taxonomy" id="702011"/>
    <lineage>
        <taxon>Eukaryota</taxon>
        <taxon>Fungi</taxon>
        <taxon>Dikarya</taxon>
        <taxon>Ascomycota</taxon>
        <taxon>Pezizomycotina</taxon>
        <taxon>Dothideomycetes</taxon>
        <taxon>Dothideomycetidae</taxon>
        <taxon>Mycosphaerellales</taxon>
        <taxon>Extremaceae</taxon>
        <taxon>Extremus</taxon>
    </lineage>
</organism>
<evidence type="ECO:0000256" key="2">
    <source>
        <dbReference type="ARBA" id="ARBA00022737"/>
    </source>
</evidence>
<dbReference type="GO" id="GO:1905786">
    <property type="term" value="P:positive regulation of anaphase-promoting complex-dependent catabolic process"/>
    <property type="evidence" value="ECO:0007669"/>
    <property type="project" value="TreeGrafter"/>
</dbReference>
<feature type="repeat" description="WD" evidence="3">
    <location>
        <begin position="951"/>
        <end position="983"/>
    </location>
</feature>
<evidence type="ECO:0000256" key="3">
    <source>
        <dbReference type="PROSITE-ProRule" id="PRU00221"/>
    </source>
</evidence>
<dbReference type="InterPro" id="IPR015943">
    <property type="entry name" value="WD40/YVTN_repeat-like_dom_sf"/>
</dbReference>
<evidence type="ECO:0000256" key="1">
    <source>
        <dbReference type="ARBA" id="ARBA00022574"/>
    </source>
</evidence>
<feature type="region of interest" description="Disordered" evidence="4">
    <location>
        <begin position="328"/>
        <end position="422"/>
    </location>
</feature>
<dbReference type="AlphaFoldDB" id="A0AAJ0DLD6"/>
<dbReference type="GO" id="GO:0010997">
    <property type="term" value="F:anaphase-promoting complex binding"/>
    <property type="evidence" value="ECO:0007669"/>
    <property type="project" value="InterPro"/>
</dbReference>
<dbReference type="PANTHER" id="PTHR19918:SF5">
    <property type="entry name" value="MEIOSIS-SPECIFIC APC_C ACTIVATOR PROTEIN AMA1"/>
    <property type="match status" value="1"/>
</dbReference>
<feature type="region of interest" description="Disordered" evidence="4">
    <location>
        <begin position="600"/>
        <end position="620"/>
    </location>
</feature>
<dbReference type="PANTHER" id="PTHR19918">
    <property type="entry name" value="CELL DIVISION CYCLE 20 CDC20 FIZZY -RELATED"/>
    <property type="match status" value="1"/>
</dbReference>
<dbReference type="GO" id="GO:0005680">
    <property type="term" value="C:anaphase-promoting complex"/>
    <property type="evidence" value="ECO:0007669"/>
    <property type="project" value="TreeGrafter"/>
</dbReference>
<proteinExistence type="predicted"/>
<feature type="region of interest" description="Disordered" evidence="4">
    <location>
        <begin position="1139"/>
        <end position="1165"/>
    </location>
</feature>
<comment type="caution">
    <text evidence="5">The sequence shown here is derived from an EMBL/GenBank/DDBJ whole genome shotgun (WGS) entry which is preliminary data.</text>
</comment>
<feature type="compositionally biased region" description="Polar residues" evidence="4">
    <location>
        <begin position="328"/>
        <end position="338"/>
    </location>
</feature>
<evidence type="ECO:0000256" key="4">
    <source>
        <dbReference type="SAM" id="MobiDB-lite"/>
    </source>
</evidence>
<dbReference type="InterPro" id="IPR036322">
    <property type="entry name" value="WD40_repeat_dom_sf"/>
</dbReference>
<feature type="compositionally biased region" description="Low complexity" evidence="4">
    <location>
        <begin position="112"/>
        <end position="122"/>
    </location>
</feature>
<feature type="compositionally biased region" description="Pro residues" evidence="4">
    <location>
        <begin position="64"/>
        <end position="78"/>
    </location>
</feature>
<dbReference type="GO" id="GO:0031145">
    <property type="term" value="P:anaphase-promoting complex-dependent catabolic process"/>
    <property type="evidence" value="ECO:0007669"/>
    <property type="project" value="TreeGrafter"/>
</dbReference>
<keyword evidence="6" id="KW-1185">Reference proteome</keyword>
<dbReference type="EMBL" id="JAWDJX010000022">
    <property type="protein sequence ID" value="KAK3052114.1"/>
    <property type="molecule type" value="Genomic_DNA"/>
</dbReference>
<feature type="compositionally biased region" description="Polar residues" evidence="4">
    <location>
        <begin position="87"/>
        <end position="100"/>
    </location>
</feature>
<evidence type="ECO:0000313" key="5">
    <source>
        <dbReference type="EMBL" id="KAK3052114.1"/>
    </source>
</evidence>
<dbReference type="InterPro" id="IPR033010">
    <property type="entry name" value="Cdc20/Fizzy"/>
</dbReference>